<dbReference type="SUPFAM" id="SSF89550">
    <property type="entry name" value="PHP domain-like"/>
    <property type="match status" value="1"/>
</dbReference>
<dbReference type="Gene3D" id="1.10.150.870">
    <property type="match status" value="1"/>
</dbReference>
<dbReference type="InterPro" id="IPR016195">
    <property type="entry name" value="Pol/histidinol_Pase-like"/>
</dbReference>
<evidence type="ECO:0000256" key="2">
    <source>
        <dbReference type="ARBA" id="ARBA00022679"/>
    </source>
</evidence>
<comment type="catalytic activity">
    <reaction evidence="6">
        <text>DNA(n) + a 2'-deoxyribonucleoside 5'-triphosphate = DNA(n+1) + diphosphate</text>
        <dbReference type="Rhea" id="RHEA:22508"/>
        <dbReference type="Rhea" id="RHEA-COMP:17339"/>
        <dbReference type="Rhea" id="RHEA-COMP:17340"/>
        <dbReference type="ChEBI" id="CHEBI:33019"/>
        <dbReference type="ChEBI" id="CHEBI:61560"/>
        <dbReference type="ChEBI" id="CHEBI:173112"/>
        <dbReference type="EC" id="2.7.7.7"/>
    </reaction>
</comment>
<dbReference type="PANTHER" id="PTHR32294">
    <property type="entry name" value="DNA POLYMERASE III SUBUNIT ALPHA"/>
    <property type="match status" value="1"/>
</dbReference>
<dbReference type="EMBL" id="VUMN01000001">
    <property type="protein sequence ID" value="MSS57435.1"/>
    <property type="molecule type" value="Genomic_DNA"/>
</dbReference>
<dbReference type="SMART" id="SM00481">
    <property type="entry name" value="POLIIIAc"/>
    <property type="match status" value="1"/>
</dbReference>
<keyword evidence="9" id="KW-1185">Reference proteome</keyword>
<dbReference type="SUPFAM" id="SSF160975">
    <property type="entry name" value="AF1531-like"/>
    <property type="match status" value="1"/>
</dbReference>
<dbReference type="InterPro" id="IPR041931">
    <property type="entry name" value="DNA_pol3_alpha_thumb_dom"/>
</dbReference>
<dbReference type="CDD" id="cd07431">
    <property type="entry name" value="PHP_PolIIIA"/>
    <property type="match status" value="1"/>
</dbReference>
<keyword evidence="5" id="KW-0239">DNA-directed DNA polymerase</keyword>
<keyword evidence="2" id="KW-0808">Transferase</keyword>
<evidence type="ECO:0000256" key="4">
    <source>
        <dbReference type="ARBA" id="ARBA00022705"/>
    </source>
</evidence>
<keyword evidence="3" id="KW-0548">Nucleotidyltransferase</keyword>
<dbReference type="Pfam" id="PF07733">
    <property type="entry name" value="DNA_pol3_alpha"/>
    <property type="match status" value="1"/>
</dbReference>
<dbReference type="Pfam" id="PF14579">
    <property type="entry name" value="HHH_6"/>
    <property type="match status" value="1"/>
</dbReference>
<proteinExistence type="predicted"/>
<sequence>MTVHLFTRSCCTLLESTLRVSEIPALAKAEGYQYAALTDHNVLFGFPAFSAACAKEGIRPIYGLEADTDYHGMTVPFLLLAEDRIGIHHLMECSSQLMETGKPISIADLNRYAEHNILIAYGEGGAADSELIAGNREGTLEILKQMKAELPEFDVAISYQESSLWKIKNELLRELCRSLSIRTVAMNKIFYAGESDAQLCRILKGIKENRTIQDRSFPMITGRSYLSRAQMEERYPLEELERTDELASRCHADLELEKTSLPQFPVPEGVTSGQYLTQLCLAGLKKRLNGAENKVYYDRLRYELDVILKMHFEDYFLIVWDFIRDARKEGIFVGPGRGSACGSLVAYSLGITMIDPIRWNLLFERFLNPDRVSMPDIDTDIQDNRRQDVIDYVRKKYGDDHIANIVTFGTLGAKQVIRDVGKVLAMNQRDIDLVSRLIPNRPGITLKQALTENNRLREIVKAEEKYQNLFCIAAKLEGLPRHTSIHAAGIIMSSLPLNEVIPTMKVDSDMKTSQYDKDYLEARGLIKMDFLGNRNLTTIQQIVKKVREEDPSFSLNEIPLDDDRAYQVFRNADTLGVFQVESEGMKALLRKIRPVRFEDITASLALFRPASKDSIPMYVENRRNPENIHYPALELEPILKETYGVMIYQEQAMLTAEVYAGFSLARADVLRKAMSKKKESELAALKQEFIRGAKKKGHTEQEAESLFALIQKFGGYGFNKSHAVAYALIAYQEAWLKAEYPLHFYCALFDSVIGDSDKTARYADECRRRNIQVEAPNVMYSNETCRELPGRLLFPLSIIKGIGRNTARLIREEREKGQFEDFFDFIARISLLRIDRGSMETMIDAGALDCFGLSRTTMRTALDDALNYAELVQVQKNGQMVLNMSLVSKPVPVRRKDVPEEIREREISALGFSLGPHPIVNVRKQAGITLPSIISVRGTPGEFDTFVQVAGVRPYRTRRGDMMAFLKVSDETGEMDMAVMPRLYSKVQNQLAKGAYILIHGKIAQDDSCIAERISFLQQKSSGGSLNYGKTTDR</sequence>
<dbReference type="InterPro" id="IPR003141">
    <property type="entry name" value="Pol/His_phosphatase_N"/>
</dbReference>
<evidence type="ECO:0000259" key="7">
    <source>
        <dbReference type="SMART" id="SM00481"/>
    </source>
</evidence>
<dbReference type="InterPro" id="IPR004805">
    <property type="entry name" value="DnaE2/DnaE/PolC"/>
</dbReference>
<evidence type="ECO:0000313" key="8">
    <source>
        <dbReference type="EMBL" id="MSS57435.1"/>
    </source>
</evidence>
<dbReference type="InterPro" id="IPR029460">
    <property type="entry name" value="DNAPol_HHH"/>
</dbReference>
<dbReference type="CDD" id="cd04485">
    <property type="entry name" value="DnaE_OBF"/>
    <property type="match status" value="1"/>
</dbReference>
<dbReference type="EC" id="2.7.7.7" evidence="1"/>
<dbReference type="NCBIfam" id="TIGR00594">
    <property type="entry name" value="polc"/>
    <property type="match status" value="1"/>
</dbReference>
<name>A0A7X2NQ91_9FIRM</name>
<dbReference type="Proteomes" id="UP000461880">
    <property type="component" value="Unassembled WGS sequence"/>
</dbReference>
<protein>
    <recommendedName>
        <fullName evidence="1">DNA-directed DNA polymerase</fullName>
        <ecNumber evidence="1">2.7.7.7</ecNumber>
    </recommendedName>
</protein>
<dbReference type="GO" id="GO:0006260">
    <property type="term" value="P:DNA replication"/>
    <property type="evidence" value="ECO:0007669"/>
    <property type="project" value="UniProtKB-KW"/>
</dbReference>
<evidence type="ECO:0000313" key="9">
    <source>
        <dbReference type="Proteomes" id="UP000461880"/>
    </source>
</evidence>
<comment type="caution">
    <text evidence="8">The sequence shown here is derived from an EMBL/GenBank/DDBJ whole genome shotgun (WGS) entry which is preliminary data.</text>
</comment>
<dbReference type="Gene3D" id="1.10.10.1600">
    <property type="entry name" value="Bacterial DNA polymerase III alpha subunit, thumb domain"/>
    <property type="match status" value="1"/>
</dbReference>
<evidence type="ECO:0000256" key="1">
    <source>
        <dbReference type="ARBA" id="ARBA00012417"/>
    </source>
</evidence>
<gene>
    <name evidence="8" type="ORF">FYJ51_00720</name>
</gene>
<reference evidence="8 9" key="1">
    <citation type="submission" date="2019-08" db="EMBL/GenBank/DDBJ databases">
        <title>In-depth cultivation of the pig gut microbiome towards novel bacterial diversity and tailored functional studies.</title>
        <authorList>
            <person name="Wylensek D."/>
            <person name="Hitch T.C.A."/>
            <person name="Clavel T."/>
        </authorList>
    </citation>
    <scope>NUCLEOTIDE SEQUENCE [LARGE SCALE GENOMIC DNA]</scope>
    <source>
        <strain evidence="8 9">Oil+RF-744-GAM-WT-6</strain>
    </source>
</reference>
<dbReference type="Gene3D" id="3.20.20.140">
    <property type="entry name" value="Metal-dependent hydrolases"/>
    <property type="match status" value="1"/>
</dbReference>
<dbReference type="InterPro" id="IPR011708">
    <property type="entry name" value="DNA_pol3_alpha_NTPase_dom"/>
</dbReference>
<evidence type="ECO:0000256" key="5">
    <source>
        <dbReference type="ARBA" id="ARBA00022932"/>
    </source>
</evidence>
<dbReference type="Pfam" id="PF02811">
    <property type="entry name" value="PHP"/>
    <property type="match status" value="1"/>
</dbReference>
<feature type="domain" description="Polymerase/histidinol phosphatase N-terminal" evidence="7">
    <location>
        <begin position="3"/>
        <end position="70"/>
    </location>
</feature>
<dbReference type="PANTHER" id="PTHR32294:SF0">
    <property type="entry name" value="DNA POLYMERASE III SUBUNIT ALPHA"/>
    <property type="match status" value="1"/>
</dbReference>
<dbReference type="RefSeq" id="WP_154502156.1">
    <property type="nucleotide sequence ID" value="NZ_VUMN01000001.1"/>
</dbReference>
<dbReference type="Pfam" id="PF17657">
    <property type="entry name" value="DNA_pol3_finger"/>
    <property type="match status" value="1"/>
</dbReference>
<dbReference type="GO" id="GO:0003887">
    <property type="term" value="F:DNA-directed DNA polymerase activity"/>
    <property type="evidence" value="ECO:0007669"/>
    <property type="project" value="UniProtKB-KW"/>
</dbReference>
<keyword evidence="4" id="KW-0235">DNA replication</keyword>
<dbReference type="InterPro" id="IPR040982">
    <property type="entry name" value="DNA_pol3_finger"/>
</dbReference>
<accession>A0A7X2NQ91</accession>
<organism evidence="8 9">
    <name type="scientific">Stecheria intestinalis</name>
    <dbReference type="NCBI Taxonomy" id="2606630"/>
    <lineage>
        <taxon>Bacteria</taxon>
        <taxon>Bacillati</taxon>
        <taxon>Bacillota</taxon>
        <taxon>Erysipelotrichia</taxon>
        <taxon>Erysipelotrichales</taxon>
        <taxon>Erysipelotrichaceae</taxon>
        <taxon>Stecheria</taxon>
    </lineage>
</organism>
<dbReference type="AlphaFoldDB" id="A0A7X2NQ91"/>
<evidence type="ECO:0000256" key="6">
    <source>
        <dbReference type="ARBA" id="ARBA00049244"/>
    </source>
</evidence>
<dbReference type="InterPro" id="IPR004013">
    <property type="entry name" value="PHP_dom"/>
</dbReference>
<evidence type="ECO:0000256" key="3">
    <source>
        <dbReference type="ARBA" id="ARBA00022695"/>
    </source>
</evidence>
<dbReference type="GO" id="GO:0008408">
    <property type="term" value="F:3'-5' exonuclease activity"/>
    <property type="evidence" value="ECO:0007669"/>
    <property type="project" value="InterPro"/>
</dbReference>